<comment type="caution">
    <text evidence="2">The sequence shown here is derived from an EMBL/GenBank/DDBJ whole genome shotgun (WGS) entry which is preliminary data.</text>
</comment>
<gene>
    <name evidence="2" type="ORF">T459_07516</name>
</gene>
<organism evidence="2 3">
    <name type="scientific">Capsicum annuum</name>
    <name type="common">Capsicum pepper</name>
    <dbReference type="NCBI Taxonomy" id="4072"/>
    <lineage>
        <taxon>Eukaryota</taxon>
        <taxon>Viridiplantae</taxon>
        <taxon>Streptophyta</taxon>
        <taxon>Embryophyta</taxon>
        <taxon>Tracheophyta</taxon>
        <taxon>Spermatophyta</taxon>
        <taxon>Magnoliopsida</taxon>
        <taxon>eudicotyledons</taxon>
        <taxon>Gunneridae</taxon>
        <taxon>Pentapetalae</taxon>
        <taxon>asterids</taxon>
        <taxon>lamiids</taxon>
        <taxon>Solanales</taxon>
        <taxon>Solanaceae</taxon>
        <taxon>Solanoideae</taxon>
        <taxon>Capsiceae</taxon>
        <taxon>Capsicum</taxon>
    </lineage>
</organism>
<evidence type="ECO:0000259" key="1">
    <source>
        <dbReference type="Pfam" id="PF23622"/>
    </source>
</evidence>
<dbReference type="InterPro" id="IPR032675">
    <property type="entry name" value="LRR_dom_sf"/>
</dbReference>
<protein>
    <recommendedName>
        <fullName evidence="1">At1g61320/AtMIF1 LRR domain-containing protein</fullName>
    </recommendedName>
</protein>
<evidence type="ECO:0000313" key="2">
    <source>
        <dbReference type="EMBL" id="PHT85410.1"/>
    </source>
</evidence>
<dbReference type="PANTHER" id="PTHR34145:SF68">
    <property type="entry name" value="FBD DOMAIN-CONTAINING PROTEIN"/>
    <property type="match status" value="1"/>
</dbReference>
<dbReference type="EMBL" id="AYRZ02000003">
    <property type="protein sequence ID" value="PHT85410.1"/>
    <property type="molecule type" value="Genomic_DNA"/>
</dbReference>
<name>A0A2G2ZTU3_CAPAN</name>
<dbReference type="AlphaFoldDB" id="A0A2G2ZTU3"/>
<dbReference type="Gramene" id="PHT85410">
    <property type="protein sequence ID" value="PHT85410"/>
    <property type="gene ID" value="T459_07516"/>
</dbReference>
<reference evidence="2 3" key="2">
    <citation type="journal article" date="2017" name="Genome Biol.">
        <title>New reference genome sequences of hot pepper reveal the massive evolution of plant disease-resistance genes by retroduplication.</title>
        <authorList>
            <person name="Kim S."/>
            <person name="Park J."/>
            <person name="Yeom S.I."/>
            <person name="Kim Y.M."/>
            <person name="Seo E."/>
            <person name="Kim K.T."/>
            <person name="Kim M.S."/>
            <person name="Lee J.M."/>
            <person name="Cheong K."/>
            <person name="Shin H.S."/>
            <person name="Kim S.B."/>
            <person name="Han K."/>
            <person name="Lee J."/>
            <person name="Park M."/>
            <person name="Lee H.A."/>
            <person name="Lee H.Y."/>
            <person name="Lee Y."/>
            <person name="Oh S."/>
            <person name="Lee J.H."/>
            <person name="Choi E."/>
            <person name="Choi E."/>
            <person name="Lee S.E."/>
            <person name="Jeon J."/>
            <person name="Kim H."/>
            <person name="Choi G."/>
            <person name="Song H."/>
            <person name="Lee J."/>
            <person name="Lee S.C."/>
            <person name="Kwon J.K."/>
            <person name="Lee H.Y."/>
            <person name="Koo N."/>
            <person name="Hong Y."/>
            <person name="Kim R.W."/>
            <person name="Kang W.H."/>
            <person name="Huh J.H."/>
            <person name="Kang B.C."/>
            <person name="Yang T.J."/>
            <person name="Lee Y.H."/>
            <person name="Bennetzen J.L."/>
            <person name="Choi D."/>
        </authorList>
    </citation>
    <scope>NUCLEOTIDE SEQUENCE [LARGE SCALE GENOMIC DNA]</scope>
    <source>
        <strain evidence="3">cv. CM334</strain>
    </source>
</reference>
<dbReference type="InterPro" id="IPR055357">
    <property type="entry name" value="LRR_At1g61320_AtMIF1"/>
</dbReference>
<reference evidence="2 3" key="1">
    <citation type="journal article" date="2014" name="Nat. Genet.">
        <title>Genome sequence of the hot pepper provides insights into the evolution of pungency in Capsicum species.</title>
        <authorList>
            <person name="Kim S."/>
            <person name="Park M."/>
            <person name="Yeom S.I."/>
            <person name="Kim Y.M."/>
            <person name="Lee J.M."/>
            <person name="Lee H.A."/>
            <person name="Seo E."/>
            <person name="Choi J."/>
            <person name="Cheong K."/>
            <person name="Kim K.T."/>
            <person name="Jung K."/>
            <person name="Lee G.W."/>
            <person name="Oh S.K."/>
            <person name="Bae C."/>
            <person name="Kim S.B."/>
            <person name="Lee H.Y."/>
            <person name="Kim S.Y."/>
            <person name="Kim M.S."/>
            <person name="Kang B.C."/>
            <person name="Jo Y.D."/>
            <person name="Yang H.B."/>
            <person name="Jeong H.J."/>
            <person name="Kang W.H."/>
            <person name="Kwon J.K."/>
            <person name="Shin C."/>
            <person name="Lim J.Y."/>
            <person name="Park J.H."/>
            <person name="Huh J.H."/>
            <person name="Kim J.S."/>
            <person name="Kim B.D."/>
            <person name="Cohen O."/>
            <person name="Paran I."/>
            <person name="Suh M.C."/>
            <person name="Lee S.B."/>
            <person name="Kim Y.K."/>
            <person name="Shin Y."/>
            <person name="Noh S.J."/>
            <person name="Park J."/>
            <person name="Seo Y.S."/>
            <person name="Kwon S.Y."/>
            <person name="Kim H.A."/>
            <person name="Park J.M."/>
            <person name="Kim H.J."/>
            <person name="Choi S.B."/>
            <person name="Bosland P.W."/>
            <person name="Reeves G."/>
            <person name="Jo S.H."/>
            <person name="Lee B.W."/>
            <person name="Cho H.T."/>
            <person name="Choi H.S."/>
            <person name="Lee M.S."/>
            <person name="Yu Y."/>
            <person name="Do Choi Y."/>
            <person name="Park B.S."/>
            <person name="van Deynze A."/>
            <person name="Ashrafi H."/>
            <person name="Hill T."/>
            <person name="Kim W.T."/>
            <person name="Pai H.S."/>
            <person name="Ahn H.K."/>
            <person name="Yeam I."/>
            <person name="Giovannoni J.J."/>
            <person name="Rose J.K."/>
            <person name="Sorensen I."/>
            <person name="Lee S.J."/>
            <person name="Kim R.W."/>
            <person name="Choi I.Y."/>
            <person name="Choi B.S."/>
            <person name="Lim J.S."/>
            <person name="Lee Y.H."/>
            <person name="Choi D."/>
        </authorList>
    </citation>
    <scope>NUCLEOTIDE SEQUENCE [LARGE SCALE GENOMIC DNA]</scope>
    <source>
        <strain evidence="3">cv. CM334</strain>
    </source>
</reference>
<dbReference type="PANTHER" id="PTHR34145">
    <property type="entry name" value="OS02G0105600 PROTEIN"/>
    <property type="match status" value="1"/>
</dbReference>
<dbReference type="SUPFAM" id="SSF52047">
    <property type="entry name" value="RNI-like"/>
    <property type="match status" value="1"/>
</dbReference>
<proteinExistence type="predicted"/>
<feature type="domain" description="At1g61320/AtMIF1 LRR" evidence="1">
    <location>
        <begin position="4"/>
        <end position="156"/>
    </location>
</feature>
<sequence length="392" mass="44815">MFPLIDKWLDIALQNGVKDLYLTLISYPLPIVAILGAKSLRELVLVGFTLIPDSLYSGAVSCNSLRKIYISSVRFDENVFQTLLNSCPLIVSVILGYCSGLEKIKSDSLKFLKIQYCGDIWEIDAPNLASLEYTCWYQIPQLKIVRESRQLKHSKFILHCLGHINVAWSCKLRKFLSNLTSWSEIFIDFHNGIANNLNDLQLDLRASTPHVDILNVKNWESPYFLDALLWSCHPRRLNLQSSIETIAWFINRLIYMKNWSHSTSHISKPGHSQLKEVKAFDGKNQLLQLGSGELAVRTLTKGEKNSILSSRQGSDPWHRQLKEVKAFDMKNQALELRSGELSLELASGELSINRRLKRKPWHSQLIEIKPFDGKNQPLQLRSEVLEISTLTD</sequence>
<evidence type="ECO:0000313" key="3">
    <source>
        <dbReference type="Proteomes" id="UP000222542"/>
    </source>
</evidence>
<dbReference type="InterPro" id="IPR053772">
    <property type="entry name" value="At1g61320/At1g61330-like"/>
</dbReference>
<dbReference type="Pfam" id="PF23622">
    <property type="entry name" value="LRR_At1g61320_AtMIF1"/>
    <property type="match status" value="1"/>
</dbReference>
<accession>A0A2G2ZTU3</accession>
<dbReference type="Gene3D" id="3.80.10.10">
    <property type="entry name" value="Ribonuclease Inhibitor"/>
    <property type="match status" value="1"/>
</dbReference>
<keyword evidence="3" id="KW-1185">Reference proteome</keyword>
<dbReference type="Proteomes" id="UP000222542">
    <property type="component" value="Unassembled WGS sequence"/>
</dbReference>